<dbReference type="Gene3D" id="3.90.226.10">
    <property type="entry name" value="2-enoyl-CoA Hydratase, Chain A, domain 1"/>
    <property type="match status" value="1"/>
</dbReference>
<evidence type="ECO:0000256" key="1">
    <source>
        <dbReference type="ARBA" id="ARBA00005254"/>
    </source>
</evidence>
<name>A0ABW1A8H0_9ACTN</name>
<reference evidence="4" key="1">
    <citation type="journal article" date="2019" name="Int. J. Syst. Evol. Microbiol.">
        <title>The Global Catalogue of Microorganisms (GCM) 10K type strain sequencing project: providing services to taxonomists for standard genome sequencing and annotation.</title>
        <authorList>
            <consortium name="The Broad Institute Genomics Platform"/>
            <consortium name="The Broad Institute Genome Sequencing Center for Infectious Disease"/>
            <person name="Wu L."/>
            <person name="Ma J."/>
        </authorList>
    </citation>
    <scope>NUCLEOTIDE SEQUENCE [LARGE SCALE GENOMIC DNA]</scope>
    <source>
        <strain evidence="4">KCTC 42087</strain>
    </source>
</reference>
<comment type="caution">
    <text evidence="3">The sequence shown here is derived from an EMBL/GenBank/DDBJ whole genome shotgun (WGS) entry which is preliminary data.</text>
</comment>
<dbReference type="SUPFAM" id="SSF52096">
    <property type="entry name" value="ClpP/crotonase"/>
    <property type="match status" value="1"/>
</dbReference>
<dbReference type="Proteomes" id="UP001596074">
    <property type="component" value="Unassembled WGS sequence"/>
</dbReference>
<dbReference type="PANTHER" id="PTHR43802:SF1">
    <property type="entry name" value="IP11341P-RELATED"/>
    <property type="match status" value="1"/>
</dbReference>
<evidence type="ECO:0000256" key="2">
    <source>
        <dbReference type="RuleBase" id="RU003707"/>
    </source>
</evidence>
<dbReference type="InterPro" id="IPR029045">
    <property type="entry name" value="ClpP/crotonase-like_dom_sf"/>
</dbReference>
<proteinExistence type="inferred from homology"/>
<dbReference type="CDD" id="cd06558">
    <property type="entry name" value="crotonase-like"/>
    <property type="match status" value="1"/>
</dbReference>
<accession>A0ABW1A8H0</accession>
<dbReference type="InterPro" id="IPR001753">
    <property type="entry name" value="Enoyl-CoA_hydra/iso"/>
</dbReference>
<dbReference type="PROSITE" id="PS00166">
    <property type="entry name" value="ENOYL_COA_HYDRATASE"/>
    <property type="match status" value="1"/>
</dbReference>
<evidence type="ECO:0000313" key="4">
    <source>
        <dbReference type="Proteomes" id="UP001596074"/>
    </source>
</evidence>
<dbReference type="EMBL" id="JBHSON010000075">
    <property type="protein sequence ID" value="MFC5751774.1"/>
    <property type="molecule type" value="Genomic_DNA"/>
</dbReference>
<keyword evidence="4" id="KW-1185">Reference proteome</keyword>
<comment type="similarity">
    <text evidence="1 2">Belongs to the enoyl-CoA hydratase/isomerase family.</text>
</comment>
<dbReference type="Pfam" id="PF00378">
    <property type="entry name" value="ECH_1"/>
    <property type="match status" value="1"/>
</dbReference>
<sequence>MPSSTIRTERRDAVQIVTLDRPGRRNAVDGPAAEALGRAIAAAERDKGVRAIVLTGAGGTFCAGNDLKAMAAGDFPTPAEDGPPPMNVTRAPASKPVVAAVEGYCFGGGFELALWCDLRVASTTAEFGALNLNHGLPCMDAGTVRLPRVVGQARALDILLTARRVPAAEALAIGLVTRLVEPGEALPEAVRLAAAIAALPAPALDAVRRSVTEQWSLPEPDAARNETRLALALLAGADAGQPAPPPSAASS</sequence>
<gene>
    <name evidence="3" type="ORF">ACFPZN_39690</name>
</gene>
<dbReference type="RefSeq" id="WP_378287736.1">
    <property type="nucleotide sequence ID" value="NZ_JBHSON010000075.1"/>
</dbReference>
<evidence type="ECO:0000313" key="3">
    <source>
        <dbReference type="EMBL" id="MFC5751774.1"/>
    </source>
</evidence>
<organism evidence="3 4">
    <name type="scientific">Actinomadura rugatobispora</name>
    <dbReference type="NCBI Taxonomy" id="1994"/>
    <lineage>
        <taxon>Bacteria</taxon>
        <taxon>Bacillati</taxon>
        <taxon>Actinomycetota</taxon>
        <taxon>Actinomycetes</taxon>
        <taxon>Streptosporangiales</taxon>
        <taxon>Thermomonosporaceae</taxon>
        <taxon>Actinomadura</taxon>
    </lineage>
</organism>
<dbReference type="PANTHER" id="PTHR43802">
    <property type="entry name" value="ENOYL-COA HYDRATASE"/>
    <property type="match status" value="1"/>
</dbReference>
<protein>
    <submittedName>
        <fullName evidence="3">Enoyl-CoA hydratase-related protein</fullName>
    </submittedName>
</protein>
<dbReference type="InterPro" id="IPR018376">
    <property type="entry name" value="Enoyl-CoA_hyd/isom_CS"/>
</dbReference>